<comment type="caution">
    <text evidence="2">The sequence shown here is derived from an EMBL/GenBank/DDBJ whole genome shotgun (WGS) entry which is preliminary data.</text>
</comment>
<protein>
    <submittedName>
        <fullName evidence="2">Pimeloyl-ACP methyl ester carboxylesterase</fullName>
    </submittedName>
</protein>
<dbReference type="OrthoDB" id="9805423at2"/>
<organism evidence="2 3">
    <name type="scientific">Planomicrobium soli</name>
    <dbReference type="NCBI Taxonomy" id="1176648"/>
    <lineage>
        <taxon>Bacteria</taxon>
        <taxon>Bacillati</taxon>
        <taxon>Bacillota</taxon>
        <taxon>Bacilli</taxon>
        <taxon>Bacillales</taxon>
        <taxon>Caryophanaceae</taxon>
        <taxon>Planomicrobium</taxon>
    </lineage>
</organism>
<dbReference type="Gene3D" id="3.40.50.1820">
    <property type="entry name" value="alpha/beta hydrolase"/>
    <property type="match status" value="1"/>
</dbReference>
<keyword evidence="3" id="KW-1185">Reference proteome</keyword>
<dbReference type="PANTHER" id="PTHR43433">
    <property type="entry name" value="HYDROLASE, ALPHA/BETA FOLD FAMILY PROTEIN"/>
    <property type="match status" value="1"/>
</dbReference>
<dbReference type="Pfam" id="PF00561">
    <property type="entry name" value="Abhydrolase_1"/>
    <property type="match status" value="1"/>
</dbReference>
<dbReference type="PRINTS" id="PR00111">
    <property type="entry name" value="ABHYDROLASE"/>
</dbReference>
<dbReference type="RefSeq" id="WP_106533114.1">
    <property type="nucleotide sequence ID" value="NZ_PYAT01000005.1"/>
</dbReference>
<evidence type="ECO:0000313" key="3">
    <source>
        <dbReference type="Proteomes" id="UP000242682"/>
    </source>
</evidence>
<feature type="domain" description="AB hydrolase-1" evidence="1">
    <location>
        <begin position="57"/>
        <end position="146"/>
    </location>
</feature>
<evidence type="ECO:0000313" key="2">
    <source>
        <dbReference type="EMBL" id="PSL40327.1"/>
    </source>
</evidence>
<dbReference type="EMBL" id="PYAT01000005">
    <property type="protein sequence ID" value="PSL40327.1"/>
    <property type="molecule type" value="Genomic_DNA"/>
</dbReference>
<dbReference type="InterPro" id="IPR000073">
    <property type="entry name" value="AB_hydrolase_1"/>
</dbReference>
<sequence>MQLFFVGEFTLEWSLLMPYVTTEDAVSLYYETSGAGLPIVFIHPPVIGHRVFKHQKRLSDHYQIILYDLRGHGRSSKGQKPLSILLLANDLKILLDRMGIEKAVICGFSNGGTIAQEFALLYPERTYALILSGGYAQVNSPNLMSLIRFAMAMAKLQKVPVLAKLQAKSHKYFKEDELDFFDYGKRADAERVYDYCKAGLHYNASSSLYRLQMPILLVYGSLEVAMHHYRKDFQKAAPQTEIKYIKWASHRVPPRHFPQFNEVIHRFLQK</sequence>
<gene>
    <name evidence="2" type="ORF">B0H99_105104</name>
</gene>
<name>A0A2P8H283_9BACL</name>
<evidence type="ECO:0000259" key="1">
    <source>
        <dbReference type="Pfam" id="PF00561"/>
    </source>
</evidence>
<dbReference type="Proteomes" id="UP000242682">
    <property type="component" value="Unassembled WGS sequence"/>
</dbReference>
<reference evidence="2 3" key="1">
    <citation type="submission" date="2018-03" db="EMBL/GenBank/DDBJ databases">
        <title>Genomic Encyclopedia of Type Strains, Phase III (KMG-III): the genomes of soil and plant-associated and newly described type strains.</title>
        <authorList>
            <person name="Whitman W."/>
        </authorList>
    </citation>
    <scope>NUCLEOTIDE SEQUENCE [LARGE SCALE GENOMIC DNA]</scope>
    <source>
        <strain evidence="2 3">CGMCC 1.12259</strain>
    </source>
</reference>
<proteinExistence type="predicted"/>
<dbReference type="InterPro" id="IPR050471">
    <property type="entry name" value="AB_hydrolase"/>
</dbReference>
<accession>A0A2P8H283</accession>
<dbReference type="PANTHER" id="PTHR43433:SF5">
    <property type="entry name" value="AB HYDROLASE-1 DOMAIN-CONTAINING PROTEIN"/>
    <property type="match status" value="1"/>
</dbReference>
<dbReference type="InterPro" id="IPR029058">
    <property type="entry name" value="AB_hydrolase_fold"/>
</dbReference>
<dbReference type="AlphaFoldDB" id="A0A2P8H283"/>
<dbReference type="SUPFAM" id="SSF53474">
    <property type="entry name" value="alpha/beta-Hydrolases"/>
    <property type="match status" value="1"/>
</dbReference>